<sequence length="489" mass="54689">MVTSAPTVTLLDPPIDLSKDHHGPPASSSYTSYISLDTSKPRYFQNPWPSYRSASLNDAWLAYQKGAAIAYAQTHSIPPKRISSGASNHDDEEALLEVEADVEEIPKIRRVKSRVYVRPSFSEIRDEDEEDDWRDPPVTVVAPKWEKTEKETVTWLGHASVLARIPWEDKSKEGMCGLLFDPIFSYRCSPSQYVGPARHLDPPCSVSELPEIHACFISHDHYDHLDYYTILDLWKYHAATIHFFVPYGLKKWFESCSIPSDRITEFDWWHEALLSFPPSSTSPSSDSSDGLMLKVAFTPAQHRSGRGVLDHMTTLWGSWVVGVVSPSDVGRAQERGMNVWQGFKMFFGGDTGYRYATSPTQDPLSICPAFTQIASLYSPFSLSCLPISTGSSLPFLRTLLSLSLDQYTLTSALHCSPADAISIHRILGAERGLGIHWGTFCDPDEARGTRVEFGRVRRSAGLGTKWDEKGCFVVCDIGQTMEFEPFNSG</sequence>
<dbReference type="PANTHER" id="PTHR15032">
    <property type="entry name" value="N-ACYL-PHOSPHATIDYLETHANOLAMINE-HYDROLYZING PHOSPHOLIPASE D"/>
    <property type="match status" value="1"/>
</dbReference>
<evidence type="ECO:0000256" key="1">
    <source>
        <dbReference type="SAM" id="MobiDB-lite"/>
    </source>
</evidence>
<dbReference type="AlphaFoldDB" id="A0A4Q1BC45"/>
<feature type="domain" description="Metallo-beta-lactamase" evidence="2">
    <location>
        <begin position="178"/>
        <end position="437"/>
    </location>
</feature>
<organism evidence="3 4">
    <name type="scientific">Tremella mesenterica</name>
    <name type="common">Jelly fungus</name>
    <dbReference type="NCBI Taxonomy" id="5217"/>
    <lineage>
        <taxon>Eukaryota</taxon>
        <taxon>Fungi</taxon>
        <taxon>Dikarya</taxon>
        <taxon>Basidiomycota</taxon>
        <taxon>Agaricomycotina</taxon>
        <taxon>Tremellomycetes</taxon>
        <taxon>Tremellales</taxon>
        <taxon>Tremellaceae</taxon>
        <taxon>Tremella</taxon>
    </lineage>
</organism>
<dbReference type="EMBL" id="SDIL01000098">
    <property type="protein sequence ID" value="RXK36408.1"/>
    <property type="molecule type" value="Genomic_DNA"/>
</dbReference>
<dbReference type="GO" id="GO:0070290">
    <property type="term" value="F:N-acylphosphatidylethanolamine-specific phospholipase D activity"/>
    <property type="evidence" value="ECO:0007669"/>
    <property type="project" value="TreeGrafter"/>
</dbReference>
<dbReference type="Pfam" id="PF12706">
    <property type="entry name" value="Lactamase_B_2"/>
    <property type="match status" value="1"/>
</dbReference>
<evidence type="ECO:0000313" key="3">
    <source>
        <dbReference type="EMBL" id="RXK36408.1"/>
    </source>
</evidence>
<protein>
    <recommendedName>
        <fullName evidence="2">Metallo-beta-lactamase domain-containing protein</fullName>
    </recommendedName>
</protein>
<reference evidence="3 4" key="1">
    <citation type="submission" date="2016-06" db="EMBL/GenBank/DDBJ databases">
        <title>Evolution of pathogenesis and genome organization in the Tremellales.</title>
        <authorList>
            <person name="Cuomo C."/>
            <person name="Litvintseva A."/>
            <person name="Heitman J."/>
            <person name="Chen Y."/>
            <person name="Sun S."/>
            <person name="Springer D."/>
            <person name="Dromer F."/>
            <person name="Young S."/>
            <person name="Zeng Q."/>
            <person name="Chapman S."/>
            <person name="Gujja S."/>
            <person name="Saif S."/>
            <person name="Birren B."/>
        </authorList>
    </citation>
    <scope>NUCLEOTIDE SEQUENCE [LARGE SCALE GENOMIC DNA]</scope>
    <source>
        <strain evidence="3 4">ATCC 28783</strain>
    </source>
</reference>
<dbReference type="OrthoDB" id="332863at2759"/>
<dbReference type="GO" id="GO:0070291">
    <property type="term" value="P:N-acylethanolamine metabolic process"/>
    <property type="evidence" value="ECO:0007669"/>
    <property type="project" value="TreeGrafter"/>
</dbReference>
<dbReference type="Gene3D" id="3.60.15.10">
    <property type="entry name" value="Ribonuclease Z/Hydroxyacylglutathione hydrolase-like"/>
    <property type="match status" value="1"/>
</dbReference>
<evidence type="ECO:0000259" key="2">
    <source>
        <dbReference type="Pfam" id="PF12706"/>
    </source>
</evidence>
<feature type="region of interest" description="Disordered" evidence="1">
    <location>
        <begin position="1"/>
        <end position="28"/>
    </location>
</feature>
<dbReference type="InParanoid" id="A0A4Q1BC45"/>
<accession>A0A4Q1BC45</accession>
<keyword evidence="4" id="KW-1185">Reference proteome</keyword>
<dbReference type="GO" id="GO:0005737">
    <property type="term" value="C:cytoplasm"/>
    <property type="evidence" value="ECO:0007669"/>
    <property type="project" value="TreeGrafter"/>
</dbReference>
<comment type="caution">
    <text evidence="3">The sequence shown here is derived from an EMBL/GenBank/DDBJ whole genome shotgun (WGS) entry which is preliminary data.</text>
</comment>
<evidence type="ECO:0000313" key="4">
    <source>
        <dbReference type="Proteomes" id="UP000289152"/>
    </source>
</evidence>
<proteinExistence type="predicted"/>
<dbReference type="InterPro" id="IPR036866">
    <property type="entry name" value="RibonucZ/Hydroxyglut_hydro"/>
</dbReference>
<dbReference type="VEuPathDB" id="FungiDB:TREMEDRAFT_29049"/>
<gene>
    <name evidence="3" type="ORF">M231_06310</name>
</gene>
<dbReference type="Proteomes" id="UP000289152">
    <property type="component" value="Unassembled WGS sequence"/>
</dbReference>
<dbReference type="PANTHER" id="PTHR15032:SF27">
    <property type="entry name" value="N-ACYL-PHOSPHATIDYLETHANOLAMINE-HYDROLYZING PHOSPHOLIPASE D"/>
    <property type="match status" value="1"/>
</dbReference>
<name>A0A4Q1BC45_TREME</name>
<dbReference type="SUPFAM" id="SSF56281">
    <property type="entry name" value="Metallo-hydrolase/oxidoreductase"/>
    <property type="match status" value="1"/>
</dbReference>
<dbReference type="GO" id="GO:0070292">
    <property type="term" value="P:N-acylphosphatidylethanolamine metabolic process"/>
    <property type="evidence" value="ECO:0007669"/>
    <property type="project" value="TreeGrafter"/>
</dbReference>
<dbReference type="InterPro" id="IPR001279">
    <property type="entry name" value="Metallo-B-lactamas"/>
</dbReference>